<name>A0ABT8R2L4_9BACT</name>
<dbReference type="GO" id="GO:0016874">
    <property type="term" value="F:ligase activity"/>
    <property type="evidence" value="ECO:0007669"/>
    <property type="project" value="UniProtKB-KW"/>
</dbReference>
<keyword evidence="3" id="KW-0436">Ligase</keyword>
<accession>A0ABT8R2L4</accession>
<feature type="transmembrane region" description="Helical" evidence="1">
    <location>
        <begin position="16"/>
        <end position="34"/>
    </location>
</feature>
<dbReference type="EMBL" id="JAUKPO010000004">
    <property type="protein sequence ID" value="MDO1446356.1"/>
    <property type="molecule type" value="Genomic_DNA"/>
</dbReference>
<protein>
    <submittedName>
        <fullName evidence="3">Histidine kinase</fullName>
    </submittedName>
</protein>
<dbReference type="Pfam" id="PF06580">
    <property type="entry name" value="His_kinase"/>
    <property type="match status" value="1"/>
</dbReference>
<evidence type="ECO:0000256" key="1">
    <source>
        <dbReference type="SAM" id="Phobius"/>
    </source>
</evidence>
<organism evidence="3 4">
    <name type="scientific">Rhodocytophaga aerolata</name>
    <dbReference type="NCBI Taxonomy" id="455078"/>
    <lineage>
        <taxon>Bacteria</taxon>
        <taxon>Pseudomonadati</taxon>
        <taxon>Bacteroidota</taxon>
        <taxon>Cytophagia</taxon>
        <taxon>Cytophagales</taxon>
        <taxon>Rhodocytophagaceae</taxon>
        <taxon>Rhodocytophaga</taxon>
    </lineage>
</organism>
<dbReference type="Proteomes" id="UP001168528">
    <property type="component" value="Unassembled WGS sequence"/>
</dbReference>
<keyword evidence="3" id="KW-0418">Kinase</keyword>
<comment type="caution">
    <text evidence="3">The sequence shown here is derived from an EMBL/GenBank/DDBJ whole genome shotgun (WGS) entry which is preliminary data.</text>
</comment>
<proteinExistence type="predicted"/>
<evidence type="ECO:0000313" key="4">
    <source>
        <dbReference type="Proteomes" id="UP001168528"/>
    </source>
</evidence>
<sequence>MKKVMHSPVVSLEDKWLRLLGIPLVAILGNIIFYQPDNDLQGISQLKAMLMSLLECVSMWELVRLGILRARKLYPLLKQTRPRIIYQIVWFSVAIVLLRVSTLYVYDLVNFWGHSISFRSYWLSVVVAFLFIIPIAAIYEGIYLYRQWWLTYYEAERLKKENLQSQLDSLKAQISPHFLFNSLSTLSSLVSEDPKRAEWFIEELASVYRYLLQNNEQPLTTLENELNFIQAYFHLLQTRFGKGIELEIQVDESYYAYLLPPLTLQLLVENAVKHNAVSASKPLIIRIHTDEVNNLYVLNTIRKKTMPVVSDGTGLRNIREKFRLLRQPEVIVKQTDDCFQVMIPLLKSAAYEFLTH</sequence>
<dbReference type="InterPro" id="IPR050640">
    <property type="entry name" value="Bact_2-comp_sensor_kinase"/>
</dbReference>
<reference evidence="3" key="1">
    <citation type="submission" date="2023-07" db="EMBL/GenBank/DDBJ databases">
        <title>The genome sequence of Rhodocytophaga aerolata KACC 12507.</title>
        <authorList>
            <person name="Zhang X."/>
        </authorList>
    </citation>
    <scope>NUCLEOTIDE SEQUENCE</scope>
    <source>
        <strain evidence="3">KACC 12507</strain>
    </source>
</reference>
<keyword evidence="1" id="KW-1133">Transmembrane helix</keyword>
<evidence type="ECO:0000313" key="3">
    <source>
        <dbReference type="EMBL" id="MDO1446356.1"/>
    </source>
</evidence>
<keyword evidence="1" id="KW-0812">Transmembrane</keyword>
<keyword evidence="4" id="KW-1185">Reference proteome</keyword>
<feature type="transmembrane region" description="Helical" evidence="1">
    <location>
        <begin position="46"/>
        <end position="63"/>
    </location>
</feature>
<feature type="domain" description="Signal transduction histidine kinase internal region" evidence="2">
    <location>
        <begin position="166"/>
        <end position="242"/>
    </location>
</feature>
<dbReference type="RefSeq" id="WP_302037162.1">
    <property type="nucleotide sequence ID" value="NZ_JAUKPO010000004.1"/>
</dbReference>
<feature type="transmembrane region" description="Helical" evidence="1">
    <location>
        <begin position="118"/>
        <end position="139"/>
    </location>
</feature>
<dbReference type="GO" id="GO:0016301">
    <property type="term" value="F:kinase activity"/>
    <property type="evidence" value="ECO:0007669"/>
    <property type="project" value="UniProtKB-KW"/>
</dbReference>
<keyword evidence="1" id="KW-0472">Membrane</keyword>
<gene>
    <name evidence="3" type="ORF">Q0590_08850</name>
</gene>
<feature type="transmembrane region" description="Helical" evidence="1">
    <location>
        <begin position="84"/>
        <end position="106"/>
    </location>
</feature>
<keyword evidence="3" id="KW-0808">Transferase</keyword>
<dbReference type="PANTHER" id="PTHR34220:SF7">
    <property type="entry name" value="SENSOR HISTIDINE KINASE YPDA"/>
    <property type="match status" value="1"/>
</dbReference>
<dbReference type="PANTHER" id="PTHR34220">
    <property type="entry name" value="SENSOR HISTIDINE KINASE YPDA"/>
    <property type="match status" value="1"/>
</dbReference>
<dbReference type="InterPro" id="IPR010559">
    <property type="entry name" value="Sig_transdc_His_kin_internal"/>
</dbReference>
<evidence type="ECO:0000259" key="2">
    <source>
        <dbReference type="Pfam" id="PF06580"/>
    </source>
</evidence>